<dbReference type="EMBL" id="AFQF01004895">
    <property type="protein sequence ID" value="EGU73207.1"/>
    <property type="molecule type" value="Genomic_DNA"/>
</dbReference>
<gene>
    <name evidence="3" type="ORF">FOXB_16283</name>
</gene>
<feature type="compositionally biased region" description="Polar residues" evidence="1">
    <location>
        <begin position="1172"/>
        <end position="1198"/>
    </location>
</feature>
<proteinExistence type="predicted"/>
<dbReference type="Gene3D" id="1.10.510.10">
    <property type="entry name" value="Transferase(Phosphotransferase) domain 1"/>
    <property type="match status" value="2"/>
</dbReference>
<dbReference type="InterPro" id="IPR011009">
    <property type="entry name" value="Kinase-like_dom_sf"/>
</dbReference>
<dbReference type="InterPro" id="IPR010730">
    <property type="entry name" value="HET"/>
</dbReference>
<dbReference type="PROSITE" id="PS50011">
    <property type="entry name" value="PROTEIN_KINASE_DOM"/>
    <property type="match status" value="2"/>
</dbReference>
<dbReference type="InterPro" id="IPR008271">
    <property type="entry name" value="Ser/Thr_kinase_AS"/>
</dbReference>
<dbReference type="InterPro" id="IPR000719">
    <property type="entry name" value="Prot_kinase_dom"/>
</dbReference>
<organism evidence="3">
    <name type="scientific">Fusarium oxysporum (strain Fo5176)</name>
    <name type="common">Fusarium vascular wilt</name>
    <dbReference type="NCBI Taxonomy" id="660025"/>
    <lineage>
        <taxon>Eukaryota</taxon>
        <taxon>Fungi</taxon>
        <taxon>Dikarya</taxon>
        <taxon>Ascomycota</taxon>
        <taxon>Pezizomycotina</taxon>
        <taxon>Sordariomycetes</taxon>
        <taxon>Hypocreomycetidae</taxon>
        <taxon>Hypocreales</taxon>
        <taxon>Nectriaceae</taxon>
        <taxon>Fusarium</taxon>
        <taxon>Fusarium oxysporum species complex</taxon>
    </lineage>
</organism>
<dbReference type="STRING" id="660025.F9GCA0"/>
<name>F9GCA0_FUSOF</name>
<dbReference type="Pfam" id="PF00069">
    <property type="entry name" value="Pkinase"/>
    <property type="match status" value="2"/>
</dbReference>
<dbReference type="SMART" id="SM00220">
    <property type="entry name" value="S_TKc"/>
    <property type="match status" value="1"/>
</dbReference>
<comment type="caution">
    <text evidence="3">The sequence shown here is derived from an EMBL/GenBank/DDBJ whole genome shotgun (WGS) entry which is preliminary data.</text>
</comment>
<feature type="domain" description="Protein kinase" evidence="2">
    <location>
        <begin position="165"/>
        <end position="470"/>
    </location>
</feature>
<feature type="region of interest" description="Disordered" evidence="1">
    <location>
        <begin position="1164"/>
        <end position="1221"/>
    </location>
</feature>
<feature type="region of interest" description="Disordered" evidence="1">
    <location>
        <begin position="477"/>
        <end position="521"/>
    </location>
</feature>
<accession>F9GCA0</accession>
<dbReference type="SUPFAM" id="SSF56112">
    <property type="entry name" value="Protein kinase-like (PK-like)"/>
    <property type="match status" value="2"/>
</dbReference>
<evidence type="ECO:0000256" key="1">
    <source>
        <dbReference type="SAM" id="MobiDB-lite"/>
    </source>
</evidence>
<evidence type="ECO:0000259" key="2">
    <source>
        <dbReference type="PROSITE" id="PS50011"/>
    </source>
</evidence>
<feature type="domain" description="Protein kinase" evidence="2">
    <location>
        <begin position="1452"/>
        <end position="1806"/>
    </location>
</feature>
<dbReference type="GO" id="GO:0004672">
    <property type="term" value="F:protein kinase activity"/>
    <property type="evidence" value="ECO:0007669"/>
    <property type="project" value="InterPro"/>
</dbReference>
<dbReference type="OrthoDB" id="5125733at2759"/>
<dbReference type="CDD" id="cd00180">
    <property type="entry name" value="PKc"/>
    <property type="match status" value="1"/>
</dbReference>
<sequence>MVATPWTLVRFLDECENAEKENSSDEVFISTTTINLLTSKECVSDILKDRNCPNQDVLKKRIYDRRCPAKIIFLILARADMLDRIGEFLSNDFSDHHLPIEVLWTRVGYKLKSAKDSDWITAPFGAGIHYRDVDYFTQKQWPFLAPIFEREFEYVLQQGIPLPLVEKGNAIVSGFSSVSKIKMHPAHVPEQIEHSMAMKKMELESEDQIKYVNKEMTNVKSLRLLDHDHLVKAILACTRGKQALFFFPWAKGGDLYNFLKSNSNEGMAAIIWMLDQMVGLCSALSLLADKGYRHGDLKPANILLFPEKSGSYRLKITDVGLSKLHILATSRRLNGTTAKATTRRYSPPEFDLLFDDDGEPVEDSDDIKLSRKFDIWSLGCVFIEFLIWAKLGRQKYKEFDRSMKRDRRFWDSGREDLDDKVKERIQNLKDAVEDTEGDKVVQRVLELALKQMLLVNSDDRSSASDIHKKLESIRDSYSLTTEQDAESDRLQQEQDLSGANDGMDQNEPEPSSTQDEGLHTTAVPSGHTAAMVVIDSKVNTREQQSAKLLNQWTVNPDNEFAKKFFSDTSSPSPADRSRLCDSCLMLSIWEPNATISGRMRDFQTLASTCDMCNLLYAISQRLGLEEDQELHCIRDGSTFKLKGRDGPPILSLFSDPAYNSDDFGSVQVGYPTLYPPESPERYRLFQKWLYVCDNEHGHARDASSGGCAVQMPTRLIYVGESSEHLEDIKDSGFLRYLALSHCWGGSTSLSTLTSNIDKFRSEIPHEQLPLNFQEAIKVTRALKISYLWIDSLCIIQDDPEDWRREAARMGQVFSNAYCTIAATSAAASNEGFLTPKLNSALSATVEPPEGGLLHISEFMENCNRDLELAPLNTRGWVMQERALSRRTLHFTNTQVYWECGNGLHCERLFKLSNPQSALFADSDFPRAILKYYKGGRITLFQNLYEKYSRLNFSYTSDRPVAILGLEKHLSYVLQTRGEFGVFEQYLARSLLWSRPENILLNSITFQDDYHVPSWSWMAHEGPITYANIPFDEVEWSTDCLLRSGEETGTNSKRTVLKAVARDLKLDKLDMHDRVKLDEGSGFELSNLRGVVLGKDKKRESRVQVYYVLLVTLSEDEAEQAKVELVSGETSFEDSEKLLWADVLCIDADSIASMIDGMVKPSKPRLRVRGAKRTTSYVTSPESLNASQTQQLPNSSATSHYEPPGIPNWGEAPSRSEIDLKPGTGQGSIHISVLSQRESTSTFRSISDMGHRKWLESLVSYRMSASIFGDVQDSEAPMVDIDISSVWEALMNACRKPAIDHTGKQDFIPLGQLLRILSPRNVEKILNQSFTDEALISLVNEVYGADGEPRRLKIMATLILVNGLSFLLDFVNAKVEDSQLPVTVQRQGQQPILYDREKNEIEPSKDWTWSYPQAEYFTMKQMQLCSLFCTIDEEGQFMDHFRLPADFVLPFVDSEPPEIRSGGYGKVTKVFIEPSHLWYRGKYPKPKCFAIKAVQHSSIDHPSEADSLARRLVIKKLADREHLHQLLFSFRRADYYYLVFEWADGDLTDLWKTMPSLYRPDIYEDARWFFRQCTGIVRSLGSLHEQRSSYTASTMEEIVHVALAGKYGRHSDIKPQNLLWFGDYQGDKKDHLVIADLGLTQFNTSQSKSHASWAGIKGYTQTYKAPESEVSREVGARYDIWSLGCVFLEHASVFLMRDDSSVKAFSDSRLEEDLRLNRKGNYHSDTFYNVITEENSTDAYTPIGSSVIRGEVKEAVMQTIQGLKDHNLCAPSMCDFLDLISEGMLVPNQSVRYTAGMVLRALKDIQLRCEQDRRYACSSRHLPLEDQLESIPDSHIPSRQSQILAGISGGQDGARANFDSSHMEASVDAAGADLEAIKMLNELRHMSNDITLSPGNLQLQMPQIQFDGSVAGLLQESSPISDLIHKLESFSIREKT</sequence>
<dbReference type="GO" id="GO:0005524">
    <property type="term" value="F:ATP binding"/>
    <property type="evidence" value="ECO:0007669"/>
    <property type="project" value="InterPro"/>
</dbReference>
<evidence type="ECO:0000313" key="3">
    <source>
        <dbReference type="EMBL" id="EGU73207.1"/>
    </source>
</evidence>
<dbReference type="PANTHER" id="PTHR33112">
    <property type="entry name" value="DOMAIN PROTEIN, PUTATIVE-RELATED"/>
    <property type="match status" value="1"/>
</dbReference>
<dbReference type="PROSITE" id="PS00108">
    <property type="entry name" value="PROTEIN_KINASE_ST"/>
    <property type="match status" value="1"/>
</dbReference>
<dbReference type="PANTHER" id="PTHR33112:SF10">
    <property type="entry name" value="TOL"/>
    <property type="match status" value="1"/>
</dbReference>
<reference evidence="3" key="1">
    <citation type="journal article" date="2012" name="Mol. Plant Microbe Interact.">
        <title>A highly conserved effector in Fusarium oxysporum is required for full virulence on Arabidopsis.</title>
        <authorList>
            <person name="Thatcher L.F."/>
            <person name="Gardiner D.M."/>
            <person name="Kazan K."/>
            <person name="Manners J."/>
        </authorList>
    </citation>
    <scope>NUCLEOTIDE SEQUENCE [LARGE SCALE GENOMIC DNA]</scope>
    <source>
        <strain evidence="3">Fo5176</strain>
    </source>
</reference>
<dbReference type="Pfam" id="PF06985">
    <property type="entry name" value="HET"/>
    <property type="match status" value="1"/>
</dbReference>
<protein>
    <recommendedName>
        <fullName evidence="2">Protein kinase domain-containing protein</fullName>
    </recommendedName>
</protein>
<dbReference type="PaxDb" id="5507-FOXG_09736P0"/>